<sequence>MTALLLAALVIAPAAAGDVMERVETGEIIVIPSVDKYNPDLPGSRVLNQITIGRDDRLFEICMALYIKN</sequence>
<reference evidence="1" key="1">
    <citation type="submission" date="2022-11" db="EMBL/GenBank/DDBJ databases">
        <title>Complete genome sequence of Methanogenium organophilum DSM 3596.</title>
        <authorList>
            <person name="Chen S.-C."/>
            <person name="Lai S.-J."/>
            <person name="You Y.-T."/>
        </authorList>
    </citation>
    <scope>NUCLEOTIDE SEQUENCE</scope>
    <source>
        <strain evidence="1">DSM 3596</strain>
    </source>
</reference>
<name>A0A9X9S3C1_METOG</name>
<dbReference type="EMBL" id="CP113361">
    <property type="protein sequence ID" value="WAI00992.1"/>
    <property type="molecule type" value="Genomic_DNA"/>
</dbReference>
<keyword evidence="2" id="KW-1185">Reference proteome</keyword>
<organism evidence="1 2">
    <name type="scientific">Methanogenium organophilum</name>
    <dbReference type="NCBI Taxonomy" id="2199"/>
    <lineage>
        <taxon>Archaea</taxon>
        <taxon>Methanobacteriati</taxon>
        <taxon>Methanobacteriota</taxon>
        <taxon>Stenosarchaea group</taxon>
        <taxon>Methanomicrobia</taxon>
        <taxon>Methanomicrobiales</taxon>
        <taxon>Methanomicrobiaceae</taxon>
        <taxon>Methanogenium</taxon>
    </lineage>
</organism>
<accession>A0A9X9S3C1</accession>
<proteinExistence type="predicted"/>
<dbReference type="GeneID" id="76835698"/>
<dbReference type="AlphaFoldDB" id="A0A9X9S3C1"/>
<dbReference type="KEGG" id="mou:OU421_11310"/>
<evidence type="ECO:0000313" key="2">
    <source>
        <dbReference type="Proteomes" id="UP001163096"/>
    </source>
</evidence>
<protein>
    <submittedName>
        <fullName evidence="1">Uncharacterized protein</fullName>
    </submittedName>
</protein>
<dbReference type="RefSeq" id="WP_268186200.1">
    <property type="nucleotide sequence ID" value="NZ_CP113361.1"/>
</dbReference>
<dbReference type="Proteomes" id="UP001163096">
    <property type="component" value="Chromosome"/>
</dbReference>
<evidence type="ECO:0000313" key="1">
    <source>
        <dbReference type="EMBL" id="WAI00992.1"/>
    </source>
</evidence>
<gene>
    <name evidence="1" type="ORF">OU421_11310</name>
</gene>